<keyword evidence="1" id="KW-0472">Membrane</keyword>
<dbReference type="KEGG" id="gfe:Gferi_02820"/>
<keyword evidence="1" id="KW-0812">Transmembrane</keyword>
<protein>
    <submittedName>
        <fullName evidence="2">Uncharacterized protein</fullName>
    </submittedName>
</protein>
<feature type="transmembrane region" description="Helical" evidence="1">
    <location>
        <begin position="59"/>
        <end position="78"/>
    </location>
</feature>
<dbReference type="EMBL" id="CP017269">
    <property type="protein sequence ID" value="AOT68621.1"/>
    <property type="molecule type" value="Genomic_DNA"/>
</dbReference>
<feature type="transmembrane region" description="Helical" evidence="1">
    <location>
        <begin position="33"/>
        <end position="52"/>
    </location>
</feature>
<proteinExistence type="predicted"/>
<evidence type="ECO:0000256" key="1">
    <source>
        <dbReference type="SAM" id="Phobius"/>
    </source>
</evidence>
<keyword evidence="3" id="KW-1185">Reference proteome</keyword>
<accession>A0A1D8GCI9</accession>
<organism evidence="2 3">
    <name type="scientific">Geosporobacter ferrireducens</name>
    <dbReference type="NCBI Taxonomy" id="1424294"/>
    <lineage>
        <taxon>Bacteria</taxon>
        <taxon>Bacillati</taxon>
        <taxon>Bacillota</taxon>
        <taxon>Clostridia</taxon>
        <taxon>Peptostreptococcales</taxon>
        <taxon>Thermotaleaceae</taxon>
        <taxon>Geosporobacter</taxon>
    </lineage>
</organism>
<gene>
    <name evidence="2" type="ORF">Gferi_02820</name>
</gene>
<sequence length="161" mass="17697">MVIIERLIMHFMEGFFMIGAGLGVLGIRLKMPIMTAIACLYGLMTYSVRQFYIINKIPFGTHTFVLIACFVLLLMVLGKQTFFTSLSASLISLVLLIMADGVILAPALTYLRINPVTIATKPGGLLLAGLISNALLIVTFFITYVLKIQFASLVFEIKNKG</sequence>
<dbReference type="RefSeq" id="WP_069974197.1">
    <property type="nucleotide sequence ID" value="NZ_CP017269.1"/>
</dbReference>
<dbReference type="Proteomes" id="UP000095743">
    <property type="component" value="Chromosome"/>
</dbReference>
<dbReference type="STRING" id="1424294.Gferi_02820"/>
<feature type="transmembrane region" description="Helical" evidence="1">
    <location>
        <begin position="7"/>
        <end position="27"/>
    </location>
</feature>
<dbReference type="AlphaFoldDB" id="A0A1D8GCI9"/>
<keyword evidence="1" id="KW-1133">Transmembrane helix</keyword>
<name>A0A1D8GCI9_9FIRM</name>
<evidence type="ECO:0000313" key="3">
    <source>
        <dbReference type="Proteomes" id="UP000095743"/>
    </source>
</evidence>
<reference evidence="2 3" key="1">
    <citation type="submission" date="2016-09" db="EMBL/GenBank/DDBJ databases">
        <title>Genomic analysis reveals versatility of anaerobic energy metabolism of Geosporobacter ferrireducens IRF9 of phylum Firmicutes.</title>
        <authorList>
            <person name="Kim S.-J."/>
        </authorList>
    </citation>
    <scope>NUCLEOTIDE SEQUENCE [LARGE SCALE GENOMIC DNA]</scope>
    <source>
        <strain evidence="2 3">IRF9</strain>
    </source>
</reference>
<dbReference type="OrthoDB" id="1958092at2"/>
<feature type="transmembrane region" description="Helical" evidence="1">
    <location>
        <begin position="123"/>
        <end position="146"/>
    </location>
</feature>
<feature type="transmembrane region" description="Helical" evidence="1">
    <location>
        <begin position="90"/>
        <end position="111"/>
    </location>
</feature>
<evidence type="ECO:0000313" key="2">
    <source>
        <dbReference type="EMBL" id="AOT68621.1"/>
    </source>
</evidence>